<keyword evidence="3" id="KW-1185">Reference proteome</keyword>
<feature type="region of interest" description="Disordered" evidence="1">
    <location>
        <begin position="588"/>
        <end position="642"/>
    </location>
</feature>
<dbReference type="GeneID" id="64593682"/>
<organism evidence="2 3">
    <name type="scientific">Suillus plorans</name>
    <dbReference type="NCBI Taxonomy" id="116603"/>
    <lineage>
        <taxon>Eukaryota</taxon>
        <taxon>Fungi</taxon>
        <taxon>Dikarya</taxon>
        <taxon>Basidiomycota</taxon>
        <taxon>Agaricomycotina</taxon>
        <taxon>Agaricomycetes</taxon>
        <taxon>Agaricomycetidae</taxon>
        <taxon>Boletales</taxon>
        <taxon>Suillineae</taxon>
        <taxon>Suillaceae</taxon>
        <taxon>Suillus</taxon>
    </lineage>
</organism>
<reference evidence="2" key="1">
    <citation type="journal article" date="2020" name="New Phytol.">
        <title>Comparative genomics reveals dynamic genome evolution in host specialist ectomycorrhizal fungi.</title>
        <authorList>
            <person name="Lofgren L.A."/>
            <person name="Nguyen N.H."/>
            <person name="Vilgalys R."/>
            <person name="Ruytinx J."/>
            <person name="Liao H.L."/>
            <person name="Branco S."/>
            <person name="Kuo A."/>
            <person name="LaButti K."/>
            <person name="Lipzen A."/>
            <person name="Andreopoulos W."/>
            <person name="Pangilinan J."/>
            <person name="Riley R."/>
            <person name="Hundley H."/>
            <person name="Na H."/>
            <person name="Barry K."/>
            <person name="Grigoriev I.V."/>
            <person name="Stajich J.E."/>
            <person name="Kennedy P.G."/>
        </authorList>
    </citation>
    <scope>NUCLEOTIDE SEQUENCE</scope>
    <source>
        <strain evidence="2">S12</strain>
    </source>
</reference>
<feature type="compositionally biased region" description="Basic residues" evidence="1">
    <location>
        <begin position="506"/>
        <end position="522"/>
    </location>
</feature>
<dbReference type="Proteomes" id="UP000719766">
    <property type="component" value="Unassembled WGS sequence"/>
</dbReference>
<accession>A0A9P7IYK6</accession>
<feature type="compositionally biased region" description="Pro residues" evidence="1">
    <location>
        <begin position="164"/>
        <end position="178"/>
    </location>
</feature>
<protein>
    <submittedName>
        <fullName evidence="2">Uncharacterized protein</fullName>
    </submittedName>
</protein>
<feature type="compositionally biased region" description="Polar residues" evidence="1">
    <location>
        <begin position="255"/>
        <end position="289"/>
    </location>
</feature>
<feature type="compositionally biased region" description="Basic residues" evidence="1">
    <location>
        <begin position="596"/>
        <end position="605"/>
    </location>
</feature>
<feature type="region of interest" description="Disordered" evidence="1">
    <location>
        <begin position="137"/>
        <end position="183"/>
    </location>
</feature>
<sequence>MDDGIQLASYLLESLQWSKLLRLLSSQAVWFIAIDFVNGKPGLSRQPRLNWPSRALEYMDETLVRMMNNSRIHGLEQRLDSDSQIIISAINTHSPHPPRILISGMYWHHVCKDNSKGNQGRWYAVCRRKRSSDNQSCQYFRWGSPRSSPTQSPVLPHSTAMPTQPMPTQPGPPPPPPVGDASSQPRLCTVPGYCENLCCRKHCVAFGGCSSKTHKPTPAESQRNMAIDPVLRVPPSQPAKAGPSAVHSAPAPSPTISLNVQAHTSSAVAHTPSQLPTSSGATYTPSQVPTPAIAHASSEGRSYPSNKGKDRALPPSEVDIHANPRYPSQLPPVFTQRYAEQEQQLKAMVHQAAEQRNLEHRMKNTVEVYGWSKDGAEVTMCEFQEGITLPQFKVTAQVLRALGLCSGDDAEAQVQYFNASRSRWSTVQQGHTLMLDSRQVYMRTIGVTITPEFDNIFESNSLHVVPNIRTNLKAERAAVRLSNTRTQLRAASIAASDSEDPEDMRKHKHSGHSLRGNARRVRTNTAGSSAVRPYSPALIIKHERTLLTPRQSFSIPNSPPLAIKHEHAVDANLQDVIELFSNSGSEVDVNITPRQHVPHPSRHRSLSSDSSHSASSDSGSLSDPSTVSECSSLSSGHSPEDAVDVDAFDNVRRWPTSFYACEIADGFKKYDKSRRVGLCSHAAFSLAFGGGVHFRPSTFSEHRKQWDQAPASSRTMFIRAGKSDAGSYSAFMKANPLPGADVKAAKKRLGRLRG</sequence>
<evidence type="ECO:0000313" key="2">
    <source>
        <dbReference type="EMBL" id="KAG1797303.1"/>
    </source>
</evidence>
<dbReference type="EMBL" id="JABBWE010000016">
    <property type="protein sequence ID" value="KAG1797303.1"/>
    <property type="molecule type" value="Genomic_DNA"/>
</dbReference>
<name>A0A9P7IYK6_9AGAM</name>
<dbReference type="RefSeq" id="XP_041162413.1">
    <property type="nucleotide sequence ID" value="XM_041299918.1"/>
</dbReference>
<comment type="caution">
    <text evidence="2">The sequence shown here is derived from an EMBL/GenBank/DDBJ whole genome shotgun (WGS) entry which is preliminary data.</text>
</comment>
<feature type="compositionally biased region" description="Low complexity" evidence="1">
    <location>
        <begin position="241"/>
        <end position="250"/>
    </location>
</feature>
<feature type="compositionally biased region" description="Polar residues" evidence="1">
    <location>
        <begin position="626"/>
        <end position="637"/>
    </location>
</feature>
<dbReference type="OrthoDB" id="2690793at2759"/>
<gene>
    <name evidence="2" type="ORF">HD556DRAFT_1306478</name>
</gene>
<proteinExistence type="predicted"/>
<feature type="region of interest" description="Disordered" evidence="1">
    <location>
        <begin position="232"/>
        <end position="327"/>
    </location>
</feature>
<feature type="region of interest" description="Disordered" evidence="1">
    <location>
        <begin position="493"/>
        <end position="530"/>
    </location>
</feature>
<feature type="compositionally biased region" description="Low complexity" evidence="1">
    <location>
        <begin position="607"/>
        <end position="625"/>
    </location>
</feature>
<evidence type="ECO:0000313" key="3">
    <source>
        <dbReference type="Proteomes" id="UP000719766"/>
    </source>
</evidence>
<evidence type="ECO:0000256" key="1">
    <source>
        <dbReference type="SAM" id="MobiDB-lite"/>
    </source>
</evidence>
<feature type="compositionally biased region" description="Basic and acidic residues" evidence="1">
    <location>
        <begin position="307"/>
        <end position="322"/>
    </location>
</feature>
<dbReference type="AlphaFoldDB" id="A0A9P7IYK6"/>